<keyword evidence="7" id="KW-1185">Reference proteome</keyword>
<dbReference type="SUPFAM" id="SSF48576">
    <property type="entry name" value="Terpenoid synthases"/>
    <property type="match status" value="1"/>
</dbReference>
<dbReference type="OrthoDB" id="2861623at2759"/>
<dbReference type="SFLD" id="SFLDS00005">
    <property type="entry name" value="Isoprenoid_Synthase_Type_I"/>
    <property type="match status" value="1"/>
</dbReference>
<keyword evidence="3 4" id="KW-0460">Magnesium</keyword>
<dbReference type="GO" id="GO:0008299">
    <property type="term" value="P:isoprenoid biosynthetic process"/>
    <property type="evidence" value="ECO:0007669"/>
    <property type="project" value="UniProtKB-ARBA"/>
</dbReference>
<dbReference type="EC" id="4.2.3.-" evidence="4"/>
<dbReference type="AlphaFoldDB" id="A0A6A6T5Q8"/>
<dbReference type="GO" id="GO:0010333">
    <property type="term" value="F:terpene synthase activity"/>
    <property type="evidence" value="ECO:0007669"/>
    <property type="project" value="InterPro"/>
</dbReference>
<evidence type="ECO:0000256" key="4">
    <source>
        <dbReference type="RuleBase" id="RU366034"/>
    </source>
</evidence>
<dbReference type="Proteomes" id="UP000799324">
    <property type="component" value="Unassembled WGS sequence"/>
</dbReference>
<comment type="similarity">
    <text evidence="2 4">Belongs to the terpene synthase family.</text>
</comment>
<protein>
    <recommendedName>
        <fullName evidence="4">Terpene synthase</fullName>
        <ecNumber evidence="4">4.2.3.-</ecNumber>
    </recommendedName>
</protein>
<evidence type="ECO:0000256" key="3">
    <source>
        <dbReference type="ARBA" id="ARBA00022842"/>
    </source>
</evidence>
<dbReference type="PANTHER" id="PTHR35201">
    <property type="entry name" value="TERPENE SYNTHASE"/>
    <property type="match status" value="1"/>
</dbReference>
<keyword evidence="4" id="KW-0456">Lyase</keyword>
<dbReference type="Pfam" id="PF19086">
    <property type="entry name" value="Terpene_syn_C_2"/>
    <property type="match status" value="1"/>
</dbReference>
<proteinExistence type="inferred from homology"/>
<accession>A0A6A6T5Q8</accession>
<dbReference type="InterPro" id="IPR008949">
    <property type="entry name" value="Isoprenoid_synthase_dom_sf"/>
</dbReference>
<keyword evidence="4" id="KW-0479">Metal-binding</keyword>
<feature type="region of interest" description="Disordered" evidence="5">
    <location>
        <begin position="1"/>
        <end position="26"/>
    </location>
</feature>
<evidence type="ECO:0000313" key="7">
    <source>
        <dbReference type="Proteomes" id="UP000799324"/>
    </source>
</evidence>
<comment type="cofactor">
    <cofactor evidence="1 4">
        <name>Mg(2+)</name>
        <dbReference type="ChEBI" id="CHEBI:18420"/>
    </cofactor>
</comment>
<evidence type="ECO:0000256" key="1">
    <source>
        <dbReference type="ARBA" id="ARBA00001946"/>
    </source>
</evidence>
<gene>
    <name evidence="6" type="ORF">K491DRAFT_758387</name>
</gene>
<dbReference type="SFLD" id="SFLDG01020">
    <property type="entry name" value="Terpene_Cyclase_Like_2"/>
    <property type="match status" value="1"/>
</dbReference>
<dbReference type="InterPro" id="IPR034686">
    <property type="entry name" value="Terpene_cyclase-like_2"/>
</dbReference>
<reference evidence="6" key="1">
    <citation type="journal article" date="2020" name="Stud. Mycol.">
        <title>101 Dothideomycetes genomes: a test case for predicting lifestyles and emergence of pathogens.</title>
        <authorList>
            <person name="Haridas S."/>
            <person name="Albert R."/>
            <person name="Binder M."/>
            <person name="Bloem J."/>
            <person name="Labutti K."/>
            <person name="Salamov A."/>
            <person name="Andreopoulos B."/>
            <person name="Baker S."/>
            <person name="Barry K."/>
            <person name="Bills G."/>
            <person name="Bluhm B."/>
            <person name="Cannon C."/>
            <person name="Castanera R."/>
            <person name="Culley D."/>
            <person name="Daum C."/>
            <person name="Ezra D."/>
            <person name="Gonzalez J."/>
            <person name="Henrissat B."/>
            <person name="Kuo A."/>
            <person name="Liang C."/>
            <person name="Lipzen A."/>
            <person name="Lutzoni F."/>
            <person name="Magnuson J."/>
            <person name="Mondo S."/>
            <person name="Nolan M."/>
            <person name="Ohm R."/>
            <person name="Pangilinan J."/>
            <person name="Park H.-J."/>
            <person name="Ramirez L."/>
            <person name="Alfaro M."/>
            <person name="Sun H."/>
            <person name="Tritt A."/>
            <person name="Yoshinaga Y."/>
            <person name="Zwiers L.-H."/>
            <person name="Turgeon B."/>
            <person name="Goodwin S."/>
            <person name="Spatafora J."/>
            <person name="Crous P."/>
            <person name="Grigoriev I."/>
        </authorList>
    </citation>
    <scope>NUCLEOTIDE SEQUENCE</scope>
    <source>
        <strain evidence="6">CBS 122681</strain>
    </source>
</reference>
<dbReference type="GO" id="GO:0046872">
    <property type="term" value="F:metal ion binding"/>
    <property type="evidence" value="ECO:0007669"/>
    <property type="project" value="UniProtKB-KW"/>
</dbReference>
<dbReference type="EMBL" id="MU004352">
    <property type="protein sequence ID" value="KAF2655196.1"/>
    <property type="molecule type" value="Genomic_DNA"/>
</dbReference>
<sequence length="379" mass="43242">MAAASLHDDADFAKQRHDSHSPVSHLDKDADRVNLLLSLRGRTVHVPSLDYLTQHWPKKTNGELNNMREDVSYWLKSTIPPGKALDAFLDSDFGLFGATWWPCASFEQLRIVTYLAVWLFTWDDEIDISEGAMWNDFDEAQRYRDQTLAYVRFALGLDAVDQVVHHPIILNFKPIGEAIRHRYDIFRREIVYQEMAFYMETSETEQRIRLSGRIPTVTEFWDFRLGSSAVGVCLALNEFSWDSMSLPADVYADDDVKTMFKCTNTIICAVNDLLSVKKEIKRDAVDSLLPILYFRTGDIQAAVTDVVTFLEEEVRTFDAAAESFLQKYCASPIELQNDIRDFVDGCKQYVTGNLSWSLETNRYGVSHAQDGSGNISIVL</sequence>
<dbReference type="Gene3D" id="1.10.600.10">
    <property type="entry name" value="Farnesyl Diphosphate Synthase"/>
    <property type="match status" value="1"/>
</dbReference>
<organism evidence="6 7">
    <name type="scientific">Lophiostoma macrostomum CBS 122681</name>
    <dbReference type="NCBI Taxonomy" id="1314788"/>
    <lineage>
        <taxon>Eukaryota</taxon>
        <taxon>Fungi</taxon>
        <taxon>Dikarya</taxon>
        <taxon>Ascomycota</taxon>
        <taxon>Pezizomycotina</taxon>
        <taxon>Dothideomycetes</taxon>
        <taxon>Pleosporomycetidae</taxon>
        <taxon>Pleosporales</taxon>
        <taxon>Lophiostomataceae</taxon>
        <taxon>Lophiostoma</taxon>
    </lineage>
</organism>
<evidence type="ECO:0000313" key="6">
    <source>
        <dbReference type="EMBL" id="KAF2655196.1"/>
    </source>
</evidence>
<evidence type="ECO:0000256" key="2">
    <source>
        <dbReference type="ARBA" id="ARBA00006333"/>
    </source>
</evidence>
<evidence type="ECO:0000256" key="5">
    <source>
        <dbReference type="SAM" id="MobiDB-lite"/>
    </source>
</evidence>
<dbReference type="PANTHER" id="PTHR35201:SF4">
    <property type="entry name" value="BETA-PINACENE SYNTHASE-RELATED"/>
    <property type="match status" value="1"/>
</dbReference>
<name>A0A6A6T5Q8_9PLEO</name>